<dbReference type="Gene3D" id="1.10.1660.10">
    <property type="match status" value="1"/>
</dbReference>
<proteinExistence type="predicted"/>
<feature type="domain" description="HTH merR-type" evidence="2">
    <location>
        <begin position="1"/>
        <end position="71"/>
    </location>
</feature>
<dbReference type="PANTHER" id="PTHR30204:SF93">
    <property type="entry name" value="HTH MERR-TYPE DOMAIN-CONTAINING PROTEIN"/>
    <property type="match status" value="1"/>
</dbReference>
<evidence type="ECO:0000256" key="1">
    <source>
        <dbReference type="ARBA" id="ARBA00023125"/>
    </source>
</evidence>
<gene>
    <name evidence="3" type="ORF">GJR95_21780</name>
</gene>
<reference evidence="3 4" key="1">
    <citation type="submission" date="2019-11" db="EMBL/GenBank/DDBJ databases">
        <title>Spirosoma endbachense sp. nov., isolated from a natural salt meadow.</title>
        <authorList>
            <person name="Rojas J."/>
            <person name="Ambika Manirajan B."/>
            <person name="Ratering S."/>
            <person name="Suarez C."/>
            <person name="Geissler-Plaum R."/>
            <person name="Schnell S."/>
        </authorList>
    </citation>
    <scope>NUCLEOTIDE SEQUENCE [LARGE SCALE GENOMIC DNA]</scope>
    <source>
        <strain evidence="3 4">I-24</strain>
    </source>
</reference>
<evidence type="ECO:0000313" key="3">
    <source>
        <dbReference type="EMBL" id="QHV97469.1"/>
    </source>
</evidence>
<organism evidence="3 4">
    <name type="scientific">Spirosoma endbachense</name>
    <dbReference type="NCBI Taxonomy" id="2666025"/>
    <lineage>
        <taxon>Bacteria</taxon>
        <taxon>Pseudomonadati</taxon>
        <taxon>Bacteroidota</taxon>
        <taxon>Cytophagia</taxon>
        <taxon>Cytophagales</taxon>
        <taxon>Cytophagaceae</taxon>
        <taxon>Spirosoma</taxon>
    </lineage>
</organism>
<dbReference type="RefSeq" id="WP_162387879.1">
    <property type="nucleotide sequence ID" value="NZ_CP045997.1"/>
</dbReference>
<dbReference type="EMBL" id="CP045997">
    <property type="protein sequence ID" value="QHV97469.1"/>
    <property type="molecule type" value="Genomic_DNA"/>
</dbReference>
<dbReference type="SUPFAM" id="SSF46955">
    <property type="entry name" value="Putative DNA-binding domain"/>
    <property type="match status" value="1"/>
</dbReference>
<dbReference type="PROSITE" id="PS50937">
    <property type="entry name" value="HTH_MERR_2"/>
    <property type="match status" value="1"/>
</dbReference>
<evidence type="ECO:0000259" key="2">
    <source>
        <dbReference type="PROSITE" id="PS50937"/>
    </source>
</evidence>
<protein>
    <submittedName>
        <fullName evidence="3">MerR family transcriptional regulator</fullName>
    </submittedName>
</protein>
<dbReference type="GO" id="GO:0003677">
    <property type="term" value="F:DNA binding"/>
    <property type="evidence" value="ECO:0007669"/>
    <property type="project" value="UniProtKB-KW"/>
</dbReference>
<accession>A0A6P1W0G1</accession>
<keyword evidence="1" id="KW-0238">DNA-binding</keyword>
<dbReference type="InterPro" id="IPR009061">
    <property type="entry name" value="DNA-bd_dom_put_sf"/>
</dbReference>
<dbReference type="Proteomes" id="UP000464577">
    <property type="component" value="Chromosome"/>
</dbReference>
<sequence>MLISELSQKSGFPKHTIRYYEKIGQLTLNRKDRQNTNYKEYPTSILTRLRAIQSLKQAGFALPEIRHTVLPTSVASLTVRPNS</sequence>
<evidence type="ECO:0000313" key="4">
    <source>
        <dbReference type="Proteomes" id="UP000464577"/>
    </source>
</evidence>
<keyword evidence="4" id="KW-1185">Reference proteome</keyword>
<dbReference type="GO" id="GO:0003700">
    <property type="term" value="F:DNA-binding transcription factor activity"/>
    <property type="evidence" value="ECO:0007669"/>
    <property type="project" value="InterPro"/>
</dbReference>
<dbReference type="Pfam" id="PF13411">
    <property type="entry name" value="MerR_1"/>
    <property type="match status" value="1"/>
</dbReference>
<dbReference type="InterPro" id="IPR047057">
    <property type="entry name" value="MerR_fam"/>
</dbReference>
<dbReference type="AlphaFoldDB" id="A0A6P1W0G1"/>
<name>A0A6P1W0G1_9BACT</name>
<dbReference type="InterPro" id="IPR000551">
    <property type="entry name" value="MerR-type_HTH_dom"/>
</dbReference>
<dbReference type="KEGG" id="senf:GJR95_21780"/>
<dbReference type="PANTHER" id="PTHR30204">
    <property type="entry name" value="REDOX-CYCLING DRUG-SENSING TRANSCRIPTIONAL ACTIVATOR SOXR"/>
    <property type="match status" value="1"/>
</dbReference>
<dbReference type="SMART" id="SM00422">
    <property type="entry name" value="HTH_MERR"/>
    <property type="match status" value="1"/>
</dbReference>